<proteinExistence type="predicted"/>
<comment type="caution">
    <text evidence="1">The sequence shown here is derived from an EMBL/GenBank/DDBJ whole genome shotgun (WGS) entry which is preliminary data.</text>
</comment>
<dbReference type="AlphaFoldDB" id="A0A7K1YCS0"/>
<dbReference type="InterPro" id="IPR036188">
    <property type="entry name" value="FAD/NAD-bd_sf"/>
</dbReference>
<dbReference type="Proteomes" id="UP000466586">
    <property type="component" value="Unassembled WGS sequence"/>
</dbReference>
<dbReference type="SUPFAM" id="SSF51905">
    <property type="entry name" value="FAD/NAD(P)-binding domain"/>
    <property type="match status" value="1"/>
</dbReference>
<dbReference type="Gene3D" id="3.50.50.60">
    <property type="entry name" value="FAD/NAD(P)-binding domain"/>
    <property type="match status" value="2"/>
</dbReference>
<dbReference type="RefSeq" id="WP_160845554.1">
    <property type="nucleotide sequence ID" value="NZ_WVHT01000007.1"/>
</dbReference>
<gene>
    <name evidence="1" type="ORF">GS399_15515</name>
</gene>
<dbReference type="PRINTS" id="PR00411">
    <property type="entry name" value="PNDRDTASEI"/>
</dbReference>
<dbReference type="EMBL" id="WVHT01000007">
    <property type="protein sequence ID" value="MXV52382.1"/>
    <property type="molecule type" value="Genomic_DNA"/>
</dbReference>
<keyword evidence="2" id="KW-1185">Reference proteome</keyword>
<evidence type="ECO:0000313" key="1">
    <source>
        <dbReference type="EMBL" id="MXV52382.1"/>
    </source>
</evidence>
<dbReference type="Pfam" id="PF13450">
    <property type="entry name" value="NAD_binding_8"/>
    <property type="match status" value="1"/>
</dbReference>
<reference evidence="1 2" key="1">
    <citation type="submission" date="2019-11" db="EMBL/GenBank/DDBJ databases">
        <title>Pedobacter sp. HMF7647 Genome sequencing and assembly.</title>
        <authorList>
            <person name="Kang H."/>
            <person name="Kim H."/>
            <person name="Joh K."/>
        </authorList>
    </citation>
    <scope>NUCLEOTIDE SEQUENCE [LARGE SCALE GENOMIC DNA]</scope>
    <source>
        <strain evidence="1 2">HMF7647</strain>
    </source>
</reference>
<evidence type="ECO:0000313" key="2">
    <source>
        <dbReference type="Proteomes" id="UP000466586"/>
    </source>
</evidence>
<sequence>MTSKNVDAVVIGAGPNGLAAAITLQLAGISVLVIERNEKVGGGLRTAELTLPGFKHDVCSAVHPLAIASPFFKKLPLSDYGLEFIQPTISAAHPFDDGKAVTLERSLIDTADSLGHDRDAYLNLMSPTVGNWDELIKDILSPLKMPGHPIELLRFGLTALRSAQDVSGKFTTQKARGLWAGMAAHSIQPFQKLTTSAAAMVLLAAGHKGGWPIAKGGSQSIADALAGHFIALGGKIETGIEIKSLADIPPTKVVLFDLTPRQILNIAGEDLSAFYKWQLNRYQSGSGVFKIDWALSEPAPFTAPACKSAGTIHLGNSFEEISLSEEQVSKGIYPAKPFVLFTQPSVFDCSRAPVSKHTAWAYCHVPFGSTIDMTAQIENQVERFAPGFKEVILAKSTMNTLQLEQYNPNYIGGDINGGAFDITQLFSRPALRFSPYRTSSRKFYICSSSTPPGGGVHGMCGYYAAKRALKDIFGLQAIAI</sequence>
<organism evidence="1 2">
    <name type="scientific">Hufsiella arboris</name>
    <dbReference type="NCBI Taxonomy" id="2695275"/>
    <lineage>
        <taxon>Bacteria</taxon>
        <taxon>Pseudomonadati</taxon>
        <taxon>Bacteroidota</taxon>
        <taxon>Sphingobacteriia</taxon>
        <taxon>Sphingobacteriales</taxon>
        <taxon>Sphingobacteriaceae</taxon>
        <taxon>Hufsiella</taxon>
    </lineage>
</organism>
<protein>
    <submittedName>
        <fullName evidence="1">NAD(P)-binding protein</fullName>
    </submittedName>
</protein>
<accession>A0A7K1YCS0</accession>
<dbReference type="PANTHER" id="PTHR10668:SF105">
    <property type="entry name" value="DEHYDROGENASE-RELATED"/>
    <property type="match status" value="1"/>
</dbReference>
<dbReference type="PANTHER" id="PTHR10668">
    <property type="entry name" value="PHYTOENE DEHYDROGENASE"/>
    <property type="match status" value="1"/>
</dbReference>
<name>A0A7K1YCS0_9SPHI</name>